<gene>
    <name evidence="1" type="ORF">METZ01_LOCUS224233</name>
</gene>
<name>A0A382G923_9ZZZZ</name>
<organism evidence="1">
    <name type="scientific">marine metagenome</name>
    <dbReference type="NCBI Taxonomy" id="408172"/>
    <lineage>
        <taxon>unclassified sequences</taxon>
        <taxon>metagenomes</taxon>
        <taxon>ecological metagenomes</taxon>
    </lineage>
</organism>
<evidence type="ECO:0000313" key="1">
    <source>
        <dbReference type="EMBL" id="SVB71379.1"/>
    </source>
</evidence>
<reference evidence="1" key="1">
    <citation type="submission" date="2018-05" db="EMBL/GenBank/DDBJ databases">
        <authorList>
            <person name="Lanie J.A."/>
            <person name="Ng W.-L."/>
            <person name="Kazmierczak K.M."/>
            <person name="Andrzejewski T.M."/>
            <person name="Davidsen T.M."/>
            <person name="Wayne K.J."/>
            <person name="Tettelin H."/>
            <person name="Glass J.I."/>
            <person name="Rusch D."/>
            <person name="Podicherti R."/>
            <person name="Tsui H.-C.T."/>
            <person name="Winkler M.E."/>
        </authorList>
    </citation>
    <scope>NUCLEOTIDE SEQUENCE</scope>
</reference>
<sequence>MAASPGYVFVGRGRDSLSQPQTARIPIPRQVGDGFSIASLFWALSNSSCDTKSRMKRPLMLALKV</sequence>
<feature type="non-terminal residue" evidence="1">
    <location>
        <position position="65"/>
    </location>
</feature>
<dbReference type="EMBL" id="UINC01054084">
    <property type="protein sequence ID" value="SVB71379.1"/>
    <property type="molecule type" value="Genomic_DNA"/>
</dbReference>
<accession>A0A382G923</accession>
<protein>
    <submittedName>
        <fullName evidence="1">Uncharacterized protein</fullName>
    </submittedName>
</protein>
<proteinExistence type="predicted"/>
<dbReference type="AlphaFoldDB" id="A0A382G923"/>